<dbReference type="OrthoDB" id="2152248at2759"/>
<protein>
    <recommendedName>
        <fullName evidence="3">AB hydrolase-1 domain-containing protein</fullName>
    </recommendedName>
</protein>
<sequence length="340" mass="37393">MEQKTSASWGQQLNIKSSRSPFESPLPPTLTAFKDVIPVSFQRLHIAGILLTVYGLDELSSSRDNVACIWLLHGRNDSQDSMGFVAAALLNAWNGHRGRNGRGLICICFDQRNHGSRLIDIKANDSWKAGNPHHAVDMWTLFSGTAQDVSLLITHLPTYLSFTPSMHICSGVSLGGHATWQALLKDPRINAALIVVGCADYVRLMTDRAIRSKLESCMNTVPVARNFLGSKDFPQSLIEEVERSDPSGVFLGELDTVTGDDHLHPPSKAEISRLNPLIEQKLAAAIDKEHGWCKDQGISLTDVVDPEGGHEFSIAMRREAEQWLCRLLSESGQGSRGSKM</sequence>
<keyword evidence="2" id="KW-1185">Reference proteome</keyword>
<dbReference type="Gene3D" id="3.40.50.1820">
    <property type="entry name" value="alpha/beta hydrolase"/>
    <property type="match status" value="1"/>
</dbReference>
<organism evidence="1 2">
    <name type="scientific">Peltaster fructicola</name>
    <dbReference type="NCBI Taxonomy" id="286661"/>
    <lineage>
        <taxon>Eukaryota</taxon>
        <taxon>Fungi</taxon>
        <taxon>Dikarya</taxon>
        <taxon>Ascomycota</taxon>
        <taxon>Pezizomycotina</taxon>
        <taxon>Dothideomycetes</taxon>
        <taxon>Dothideomycetes incertae sedis</taxon>
        <taxon>Peltaster</taxon>
    </lineage>
</organism>
<dbReference type="SUPFAM" id="SSF53474">
    <property type="entry name" value="alpha/beta-Hydrolases"/>
    <property type="match status" value="1"/>
</dbReference>
<dbReference type="EMBL" id="CP051142">
    <property type="protein sequence ID" value="QIX01198.1"/>
    <property type="molecule type" value="Genomic_DNA"/>
</dbReference>
<accession>A0A6H0Y2X0</accession>
<gene>
    <name evidence="1" type="ORF">AMS68_006715</name>
</gene>
<dbReference type="InterPro" id="IPR029058">
    <property type="entry name" value="AB_hydrolase_fold"/>
</dbReference>
<evidence type="ECO:0008006" key="3">
    <source>
        <dbReference type="Google" id="ProtNLM"/>
    </source>
</evidence>
<evidence type="ECO:0000313" key="2">
    <source>
        <dbReference type="Proteomes" id="UP000503462"/>
    </source>
</evidence>
<evidence type="ECO:0000313" key="1">
    <source>
        <dbReference type="EMBL" id="QIX01198.1"/>
    </source>
</evidence>
<dbReference type="PANTHER" id="PTHR47381:SF3">
    <property type="entry name" value="ALPHA_BETA-HYDROLASES SUPERFAMILY PROTEIN"/>
    <property type="match status" value="1"/>
</dbReference>
<reference evidence="1 2" key="1">
    <citation type="journal article" date="2016" name="Sci. Rep.">
        <title>Peltaster fructicola genome reveals evolution from an invasive phytopathogen to an ectophytic parasite.</title>
        <authorList>
            <person name="Xu C."/>
            <person name="Chen H."/>
            <person name="Gleason M.L."/>
            <person name="Xu J.R."/>
            <person name="Liu H."/>
            <person name="Zhang R."/>
            <person name="Sun G."/>
        </authorList>
    </citation>
    <scope>NUCLEOTIDE SEQUENCE [LARGE SCALE GENOMIC DNA]</scope>
    <source>
        <strain evidence="1 2">LNHT1506</strain>
    </source>
</reference>
<name>A0A6H0Y2X0_9PEZI</name>
<proteinExistence type="predicted"/>
<dbReference type="PANTHER" id="PTHR47381">
    <property type="entry name" value="ALPHA/BETA-HYDROLASES SUPERFAMILY PROTEIN"/>
    <property type="match status" value="1"/>
</dbReference>
<dbReference type="Proteomes" id="UP000503462">
    <property type="component" value="Chromosome 4"/>
</dbReference>
<dbReference type="AlphaFoldDB" id="A0A6H0Y2X0"/>